<keyword evidence="2" id="KW-1185">Reference proteome</keyword>
<evidence type="ECO:0000313" key="1">
    <source>
        <dbReference type="EMBL" id="PDW00417.1"/>
    </source>
</evidence>
<dbReference type="Proteomes" id="UP000220527">
    <property type="component" value="Unassembled WGS sequence"/>
</dbReference>
<protein>
    <submittedName>
        <fullName evidence="1">Uncharacterized protein</fullName>
    </submittedName>
</protein>
<reference evidence="2" key="1">
    <citation type="submission" date="2017-08" db="EMBL/GenBank/DDBJ databases">
        <authorList>
            <person name="Grouzdev D.S."/>
            <person name="Gaisin V.A."/>
            <person name="Rysina M.S."/>
            <person name="Gorlenko V.M."/>
        </authorList>
    </citation>
    <scope>NUCLEOTIDE SEQUENCE [LARGE SCALE GENOMIC DNA]</scope>
    <source>
        <strain evidence="2">Kir15-3F</strain>
    </source>
</reference>
<sequence length="81" mass="8358">MEDARLDGGEVGCVPVVVGRINIARRVRVVVVEIVTAAAATVAVDVVVVEDGATATNVNSAGGVSFGTIVNHYIATHRDRT</sequence>
<proteinExistence type="predicted"/>
<comment type="caution">
    <text evidence="1">The sequence shown here is derived from an EMBL/GenBank/DDBJ whole genome shotgun (WGS) entry which is preliminary data.</text>
</comment>
<evidence type="ECO:0000313" key="2">
    <source>
        <dbReference type="Proteomes" id="UP000220527"/>
    </source>
</evidence>
<name>A0A2A6RDX3_9CHLR</name>
<accession>A0A2A6RDX3</accession>
<gene>
    <name evidence="1" type="ORF">CJ255_20695</name>
</gene>
<organism evidence="1 2">
    <name type="scientific">Candidatus Viridilinea mediisalina</name>
    <dbReference type="NCBI Taxonomy" id="2024553"/>
    <lineage>
        <taxon>Bacteria</taxon>
        <taxon>Bacillati</taxon>
        <taxon>Chloroflexota</taxon>
        <taxon>Chloroflexia</taxon>
        <taxon>Chloroflexales</taxon>
        <taxon>Chloroflexineae</taxon>
        <taxon>Oscillochloridaceae</taxon>
        <taxon>Candidatus Viridilinea</taxon>
    </lineage>
</organism>
<dbReference type="AlphaFoldDB" id="A0A2A6RDX3"/>
<dbReference type="EMBL" id="NQWI01000184">
    <property type="protein sequence ID" value="PDW00417.1"/>
    <property type="molecule type" value="Genomic_DNA"/>
</dbReference>